<proteinExistence type="predicted"/>
<gene>
    <name evidence="2" type="ORF">MRATA1EN1_LOCUS27832</name>
</gene>
<feature type="compositionally biased region" description="Basic and acidic residues" evidence="1">
    <location>
        <begin position="25"/>
        <end position="38"/>
    </location>
</feature>
<keyword evidence="3" id="KW-1185">Reference proteome</keyword>
<feature type="region of interest" description="Disordered" evidence="1">
    <location>
        <begin position="132"/>
        <end position="153"/>
    </location>
</feature>
<feature type="region of interest" description="Disordered" evidence="1">
    <location>
        <begin position="169"/>
        <end position="201"/>
    </location>
</feature>
<accession>A0ABN8ZY02</accession>
<feature type="compositionally biased region" description="Low complexity" evidence="1">
    <location>
        <begin position="284"/>
        <end position="296"/>
    </location>
</feature>
<protein>
    <submittedName>
        <fullName evidence="2">Uncharacterized protein</fullName>
    </submittedName>
</protein>
<dbReference type="Proteomes" id="UP001176941">
    <property type="component" value="Chromosome 8"/>
</dbReference>
<feature type="compositionally biased region" description="Low complexity" evidence="1">
    <location>
        <begin position="256"/>
        <end position="274"/>
    </location>
</feature>
<dbReference type="EMBL" id="OX459944">
    <property type="protein sequence ID" value="CAI9178870.1"/>
    <property type="molecule type" value="Genomic_DNA"/>
</dbReference>
<name>A0ABN8ZY02_RANTA</name>
<evidence type="ECO:0000313" key="3">
    <source>
        <dbReference type="Proteomes" id="UP001176941"/>
    </source>
</evidence>
<sequence>MRRALRRRPGSPRGRTPGPRRKRRTLYEGREGREERRMKMEAETEMLQPQDKVYAKEKKDVITFICRLSHEYSKHGLPDYATHGKNQQEAMYMVERNGRQQLLQIERAPVTPAGGLWRCQPVCASVSACPRLGGPTRSSSAPRPGEAAPHRRLARSRCGGLLRKLAAGAVRPRGSSTWRSEGKGAWSACGSRGPRVAGAAGPRRAFALGRRPREPHAAPALAAAAARLPGAGPGPEPRSPAPERRRRDAPRRLRARAAPGAGSREPGAPGSAGRPTPPPPPPRAGAGLPARSAGPALPAPERRSAAGLPASSSPRRQGHGGAAGSEPRPGVPETSELPRVRVSAAVAV</sequence>
<feature type="compositionally biased region" description="Basic residues" evidence="1">
    <location>
        <begin position="1"/>
        <end position="10"/>
    </location>
</feature>
<feature type="region of interest" description="Disordered" evidence="1">
    <location>
        <begin position="1"/>
        <end position="38"/>
    </location>
</feature>
<feature type="region of interest" description="Disordered" evidence="1">
    <location>
        <begin position="225"/>
        <end position="348"/>
    </location>
</feature>
<evidence type="ECO:0000313" key="2">
    <source>
        <dbReference type="EMBL" id="CAI9178870.1"/>
    </source>
</evidence>
<evidence type="ECO:0000256" key="1">
    <source>
        <dbReference type="SAM" id="MobiDB-lite"/>
    </source>
</evidence>
<organism evidence="2 3">
    <name type="scientific">Rangifer tarandus platyrhynchus</name>
    <name type="common">Svalbard reindeer</name>
    <dbReference type="NCBI Taxonomy" id="3082113"/>
    <lineage>
        <taxon>Eukaryota</taxon>
        <taxon>Metazoa</taxon>
        <taxon>Chordata</taxon>
        <taxon>Craniata</taxon>
        <taxon>Vertebrata</taxon>
        <taxon>Euteleostomi</taxon>
        <taxon>Mammalia</taxon>
        <taxon>Eutheria</taxon>
        <taxon>Laurasiatheria</taxon>
        <taxon>Artiodactyla</taxon>
        <taxon>Ruminantia</taxon>
        <taxon>Pecora</taxon>
        <taxon>Cervidae</taxon>
        <taxon>Odocoileinae</taxon>
        <taxon>Rangifer</taxon>
    </lineage>
</organism>
<reference evidence="2" key="1">
    <citation type="submission" date="2023-04" db="EMBL/GenBank/DDBJ databases">
        <authorList>
            <consortium name="ELIXIR-Norway"/>
        </authorList>
    </citation>
    <scope>NUCLEOTIDE SEQUENCE [LARGE SCALE GENOMIC DNA]</scope>
</reference>
<feature type="compositionally biased region" description="Low complexity" evidence="1">
    <location>
        <begin position="190"/>
        <end position="201"/>
    </location>
</feature>